<dbReference type="NCBIfam" id="TIGR04283">
    <property type="entry name" value="glyco_like_mftF"/>
    <property type="match status" value="1"/>
</dbReference>
<dbReference type="InterPro" id="IPR026461">
    <property type="entry name" value="Trfase_2_rSAM/seldom_assoc"/>
</dbReference>
<keyword evidence="2" id="KW-1003">Cell membrane</keyword>
<keyword evidence="5" id="KW-0472">Membrane</keyword>
<protein>
    <submittedName>
        <fullName evidence="7">TIGR04283 family arsenosugar biosynthesis glycosyltransferase</fullName>
    </submittedName>
</protein>
<sequence>MKISIIIPTYNEVDIIGSNIDYIKSAPGNAVCDIIVADGGSTDGTQAVAAKHGAIVVESPIKGRAGQMNHGVQYANGDILYFVHADSKPPLSFQHDIEDAINKGFDCGSYRFQFDKNRTLLKMNAFFTRFNFLFCRGGDQTIFITTALFKKVGGFKNEMLIMEDYDFLRRIRSAGKFKLVPKATIVSARKYDHNSWLTVQKANYTVVKMYKRGCSQHDMIDAYKRLLNYRKNAF</sequence>
<proteinExistence type="predicted"/>
<evidence type="ECO:0000259" key="6">
    <source>
        <dbReference type="Pfam" id="PF00535"/>
    </source>
</evidence>
<dbReference type="RefSeq" id="WP_379707407.1">
    <property type="nucleotide sequence ID" value="NZ_JBHSCZ010000001.1"/>
</dbReference>
<dbReference type="Pfam" id="PF00535">
    <property type="entry name" value="Glycos_transf_2"/>
    <property type="match status" value="1"/>
</dbReference>
<reference evidence="8" key="1">
    <citation type="journal article" date="2019" name="Int. J. Syst. Evol. Microbiol.">
        <title>The Global Catalogue of Microorganisms (GCM) 10K type strain sequencing project: providing services to taxonomists for standard genome sequencing and annotation.</title>
        <authorList>
            <consortium name="The Broad Institute Genomics Platform"/>
            <consortium name="The Broad Institute Genome Sequencing Center for Infectious Disease"/>
            <person name="Wu L."/>
            <person name="Ma J."/>
        </authorList>
    </citation>
    <scope>NUCLEOTIDE SEQUENCE [LARGE SCALE GENOMIC DNA]</scope>
    <source>
        <strain evidence="8">CECT 8289</strain>
    </source>
</reference>
<dbReference type="Proteomes" id="UP001595907">
    <property type="component" value="Unassembled WGS sequence"/>
</dbReference>
<accession>A0ABV8QQY2</accession>
<dbReference type="Gene3D" id="3.90.550.10">
    <property type="entry name" value="Spore Coat Polysaccharide Biosynthesis Protein SpsA, Chain A"/>
    <property type="match status" value="1"/>
</dbReference>
<comment type="caution">
    <text evidence="7">The sequence shown here is derived from an EMBL/GenBank/DDBJ whole genome shotgun (WGS) entry which is preliminary data.</text>
</comment>
<keyword evidence="4" id="KW-0808">Transferase</keyword>
<keyword evidence="8" id="KW-1185">Reference proteome</keyword>
<name>A0ABV8QQY2_9BACT</name>
<evidence type="ECO:0000256" key="2">
    <source>
        <dbReference type="ARBA" id="ARBA00022475"/>
    </source>
</evidence>
<dbReference type="PANTHER" id="PTHR43646:SF2">
    <property type="entry name" value="GLYCOSYLTRANSFERASE 2-LIKE DOMAIN-CONTAINING PROTEIN"/>
    <property type="match status" value="1"/>
</dbReference>
<evidence type="ECO:0000256" key="5">
    <source>
        <dbReference type="ARBA" id="ARBA00023136"/>
    </source>
</evidence>
<evidence type="ECO:0000256" key="3">
    <source>
        <dbReference type="ARBA" id="ARBA00022676"/>
    </source>
</evidence>
<evidence type="ECO:0000256" key="4">
    <source>
        <dbReference type="ARBA" id="ARBA00022679"/>
    </source>
</evidence>
<evidence type="ECO:0000256" key="1">
    <source>
        <dbReference type="ARBA" id="ARBA00004236"/>
    </source>
</evidence>
<comment type="subcellular location">
    <subcellularLocation>
        <location evidence="1">Cell membrane</location>
    </subcellularLocation>
</comment>
<dbReference type="InterPro" id="IPR029044">
    <property type="entry name" value="Nucleotide-diphossugar_trans"/>
</dbReference>
<dbReference type="SUPFAM" id="SSF53448">
    <property type="entry name" value="Nucleotide-diphospho-sugar transferases"/>
    <property type="match status" value="1"/>
</dbReference>
<dbReference type="InterPro" id="IPR001173">
    <property type="entry name" value="Glyco_trans_2-like"/>
</dbReference>
<keyword evidence="3" id="KW-0328">Glycosyltransferase</keyword>
<dbReference type="PANTHER" id="PTHR43646">
    <property type="entry name" value="GLYCOSYLTRANSFERASE"/>
    <property type="match status" value="1"/>
</dbReference>
<evidence type="ECO:0000313" key="8">
    <source>
        <dbReference type="Proteomes" id="UP001595907"/>
    </source>
</evidence>
<gene>
    <name evidence="7" type="ORF">ACFOWM_04085</name>
</gene>
<feature type="domain" description="Glycosyltransferase 2-like" evidence="6">
    <location>
        <begin position="4"/>
        <end position="125"/>
    </location>
</feature>
<dbReference type="CDD" id="cd02522">
    <property type="entry name" value="GT_2_like_a"/>
    <property type="match status" value="1"/>
</dbReference>
<organism evidence="7 8">
    <name type="scientific">Ferruginibacter yonginensis</name>
    <dbReference type="NCBI Taxonomy" id="1310416"/>
    <lineage>
        <taxon>Bacteria</taxon>
        <taxon>Pseudomonadati</taxon>
        <taxon>Bacteroidota</taxon>
        <taxon>Chitinophagia</taxon>
        <taxon>Chitinophagales</taxon>
        <taxon>Chitinophagaceae</taxon>
        <taxon>Ferruginibacter</taxon>
    </lineage>
</organism>
<evidence type="ECO:0000313" key="7">
    <source>
        <dbReference type="EMBL" id="MFC4262045.1"/>
    </source>
</evidence>
<dbReference type="EMBL" id="JBHSCZ010000001">
    <property type="protein sequence ID" value="MFC4262045.1"/>
    <property type="molecule type" value="Genomic_DNA"/>
</dbReference>